<dbReference type="Gene3D" id="3.30.160.60">
    <property type="entry name" value="Classic Zinc Finger"/>
    <property type="match status" value="1"/>
</dbReference>
<feature type="compositionally biased region" description="Low complexity" evidence="2">
    <location>
        <begin position="687"/>
        <end position="698"/>
    </location>
</feature>
<evidence type="ECO:0000256" key="1">
    <source>
        <dbReference type="PROSITE-ProRule" id="PRU00042"/>
    </source>
</evidence>
<gene>
    <name evidence="4" type="ORF">MCOR33_006200</name>
</gene>
<dbReference type="Pfam" id="PF00096">
    <property type="entry name" value="zf-C2H2"/>
    <property type="match status" value="1"/>
</dbReference>
<feature type="compositionally biased region" description="Polar residues" evidence="2">
    <location>
        <begin position="425"/>
        <end position="437"/>
    </location>
</feature>
<proteinExistence type="predicted"/>
<reference evidence="4" key="1">
    <citation type="submission" date="2021-01" db="EMBL/GenBank/DDBJ databases">
        <title>Deciphering the adaptive evolutionary patterns associated with biogeogrpahic diversity in the finger millet blast pathogen Magnaporthe oryzae in Eastern Africa.</title>
        <authorList>
            <person name="Onyema G."/>
            <person name="Shittu T.A."/>
            <person name="Dodsworth S."/>
            <person name="Devilliers S."/>
            <person name="Muthumeenakshi S."/>
            <person name="Sreenivasaprasad S."/>
        </authorList>
    </citation>
    <scope>NUCLEOTIDE SEQUENCE</scope>
    <source>
        <strain evidence="4">D15/s37</strain>
    </source>
</reference>
<dbReference type="Proteomes" id="UP001059893">
    <property type="component" value="Unassembled WGS sequence"/>
</dbReference>
<feature type="compositionally biased region" description="Low complexity" evidence="2">
    <location>
        <begin position="653"/>
        <end position="669"/>
    </location>
</feature>
<keyword evidence="5" id="KW-1185">Reference proteome</keyword>
<feature type="region of interest" description="Disordered" evidence="2">
    <location>
        <begin position="1"/>
        <end position="128"/>
    </location>
</feature>
<protein>
    <recommendedName>
        <fullName evidence="3">C2H2-type domain-containing protein</fullName>
    </recommendedName>
</protein>
<feature type="compositionally biased region" description="Low complexity" evidence="2">
    <location>
        <begin position="83"/>
        <end position="93"/>
    </location>
</feature>
<name>A0ABQ8NI55_PYRGI</name>
<dbReference type="EMBL" id="JABSND010000111">
    <property type="protein sequence ID" value="KAI6297468.1"/>
    <property type="molecule type" value="Genomic_DNA"/>
</dbReference>
<keyword evidence="1" id="KW-0863">Zinc-finger</keyword>
<feature type="region of interest" description="Disordered" evidence="2">
    <location>
        <begin position="272"/>
        <end position="312"/>
    </location>
</feature>
<feature type="compositionally biased region" description="Polar residues" evidence="2">
    <location>
        <begin position="630"/>
        <end position="643"/>
    </location>
</feature>
<comment type="caution">
    <text evidence="4">The sequence shown here is derived from an EMBL/GenBank/DDBJ whole genome shotgun (WGS) entry which is preliminary data.</text>
</comment>
<evidence type="ECO:0000256" key="2">
    <source>
        <dbReference type="SAM" id="MobiDB-lite"/>
    </source>
</evidence>
<feature type="compositionally biased region" description="Polar residues" evidence="2">
    <location>
        <begin position="591"/>
        <end position="602"/>
    </location>
</feature>
<keyword evidence="1" id="KW-0862">Zinc</keyword>
<evidence type="ECO:0000313" key="5">
    <source>
        <dbReference type="Proteomes" id="UP001059893"/>
    </source>
</evidence>
<dbReference type="SUPFAM" id="SSF57667">
    <property type="entry name" value="beta-beta-alpha zinc fingers"/>
    <property type="match status" value="1"/>
</dbReference>
<feature type="domain" description="C2H2-type" evidence="3">
    <location>
        <begin position="352"/>
        <end position="383"/>
    </location>
</feature>
<feature type="compositionally biased region" description="Polar residues" evidence="2">
    <location>
        <begin position="72"/>
        <end position="82"/>
    </location>
</feature>
<evidence type="ECO:0000313" key="4">
    <source>
        <dbReference type="EMBL" id="KAI6297468.1"/>
    </source>
</evidence>
<organism evidence="4 5">
    <name type="scientific">Pyricularia grisea</name>
    <name type="common">Crabgrass-specific blast fungus</name>
    <name type="synonym">Magnaporthe grisea</name>
    <dbReference type="NCBI Taxonomy" id="148305"/>
    <lineage>
        <taxon>Eukaryota</taxon>
        <taxon>Fungi</taxon>
        <taxon>Dikarya</taxon>
        <taxon>Ascomycota</taxon>
        <taxon>Pezizomycotina</taxon>
        <taxon>Sordariomycetes</taxon>
        <taxon>Sordariomycetidae</taxon>
        <taxon>Magnaporthales</taxon>
        <taxon>Pyriculariaceae</taxon>
        <taxon>Pyricularia</taxon>
    </lineage>
</organism>
<sequence>MASTATQHPTGHLGGQPTPIITSDLPHSYAPSTTATMHPDNVRRFTQPASVEPPPPRVISAQPSGGAFHRSPASTAPVTSTYSPAQSQPSPSAGLPGRPRNRPSIMDPPGNKISNPTMRGGGYPSPTMDHATINPKFVDDVARITYAIQQSLGDAVRRAIRDNWEKCLLGTDFHQAFVLNASIHHATVPMTKRAIRDFGSKMVKAGKADLLEHFSQADLDVVSDTILAKASHSFLDKALELRLRTIEAKPLVDALSRAERLGYESNDVVEQDNNHQERVIPSDSPPATHSAARPASYVPTGGSATRASGTDPKAPWQCTVCYRTFTQQSAYDHHMRKQVCTRAPALPEGFRYSCAHCGQGFTTTVGLQYHLNNKVCGDFGLTPAEQGMNSTAVAAAGAMAAVAPAHTTAPLRTEFYQYPAASTPQRTATYGSATPRTAGTPETPVDGMGKTIGGSDPYAHLTQSQRESLQEELRQAEIAFADRFKAAESIADLNERRIRIDSLRNGFGTKQSMIRKKYGVRLRERRTKKEIEAERERMGRQHEERYDRNALDDARRSLTAIHGGVPRPVGPGRPPKAYATTPVPVPKPAASNTWSTPNTANDNVPVKRELDSDASPIEGDLKRRRVDGEGTNSINNLGSVQQSRTEEVSPFVSSGSKSPQSQDSESQSSGTPERQLAAESVAAQQSANATTETTAPAAQPVVNLVDDDDDDEEESSDESEDDDEGIPAVLPQAVRQGLSQTGRGVTNP</sequence>
<dbReference type="InterPro" id="IPR036236">
    <property type="entry name" value="Znf_C2H2_sf"/>
</dbReference>
<feature type="region of interest" description="Disordered" evidence="2">
    <location>
        <begin position="425"/>
        <end position="449"/>
    </location>
</feature>
<evidence type="ECO:0000259" key="3">
    <source>
        <dbReference type="PROSITE" id="PS50157"/>
    </source>
</evidence>
<feature type="domain" description="C2H2-type" evidence="3">
    <location>
        <begin position="316"/>
        <end position="343"/>
    </location>
</feature>
<accession>A0ABQ8NI55</accession>
<feature type="compositionally biased region" description="Acidic residues" evidence="2">
    <location>
        <begin position="705"/>
        <end position="725"/>
    </location>
</feature>
<dbReference type="InterPro" id="IPR013087">
    <property type="entry name" value="Znf_C2H2_type"/>
</dbReference>
<feature type="region of interest" description="Disordered" evidence="2">
    <location>
        <begin position="561"/>
        <end position="728"/>
    </location>
</feature>
<keyword evidence="1" id="KW-0479">Metal-binding</keyword>
<dbReference type="PROSITE" id="PS50157">
    <property type="entry name" value="ZINC_FINGER_C2H2_2"/>
    <property type="match status" value="2"/>
</dbReference>